<protein>
    <submittedName>
        <fullName evidence="1">Uncharacterized protein</fullName>
    </submittedName>
</protein>
<accession>A0A3P8ELX1</accession>
<organism evidence="1 2">
    <name type="scientific">Schistosoma mattheei</name>
    <dbReference type="NCBI Taxonomy" id="31246"/>
    <lineage>
        <taxon>Eukaryota</taxon>
        <taxon>Metazoa</taxon>
        <taxon>Spiralia</taxon>
        <taxon>Lophotrochozoa</taxon>
        <taxon>Platyhelminthes</taxon>
        <taxon>Trematoda</taxon>
        <taxon>Digenea</taxon>
        <taxon>Strigeidida</taxon>
        <taxon>Schistosomatoidea</taxon>
        <taxon>Schistosomatidae</taxon>
        <taxon>Schistosoma</taxon>
    </lineage>
</organism>
<dbReference type="EMBL" id="UZAL01034339">
    <property type="protein sequence ID" value="VDP65097.1"/>
    <property type="molecule type" value="Genomic_DNA"/>
</dbReference>
<name>A0A3P8ELX1_9TREM</name>
<gene>
    <name evidence="1" type="ORF">SMTD_LOCUS14169</name>
</gene>
<sequence length="103" mass="11088">MLPVMLIFGGRLGHSLCALEYDRMGESVVTLSVEEWGENDCTAPAQAELSEFSDTILSGDLVTNSCPSPVGTKETTLTLFLELTLDLENAVDEEPDKGFVCSS</sequence>
<dbReference type="Proteomes" id="UP000269396">
    <property type="component" value="Unassembled WGS sequence"/>
</dbReference>
<proteinExistence type="predicted"/>
<evidence type="ECO:0000313" key="1">
    <source>
        <dbReference type="EMBL" id="VDP65097.1"/>
    </source>
</evidence>
<dbReference type="AlphaFoldDB" id="A0A3P8ELX1"/>
<reference evidence="1 2" key="1">
    <citation type="submission" date="2018-11" db="EMBL/GenBank/DDBJ databases">
        <authorList>
            <consortium name="Pathogen Informatics"/>
        </authorList>
    </citation>
    <scope>NUCLEOTIDE SEQUENCE [LARGE SCALE GENOMIC DNA]</scope>
    <source>
        <strain>Denwood</strain>
        <strain evidence="2">Zambia</strain>
    </source>
</reference>
<evidence type="ECO:0000313" key="2">
    <source>
        <dbReference type="Proteomes" id="UP000269396"/>
    </source>
</evidence>
<keyword evidence="2" id="KW-1185">Reference proteome</keyword>